<dbReference type="SUPFAM" id="SSF48498">
    <property type="entry name" value="Tetracyclin repressor-like, C-terminal domain"/>
    <property type="match status" value="1"/>
</dbReference>
<dbReference type="PROSITE" id="PS50977">
    <property type="entry name" value="HTH_TETR_2"/>
    <property type="match status" value="1"/>
</dbReference>
<keyword evidence="1" id="KW-0678">Repressor</keyword>
<evidence type="ECO:0000256" key="2">
    <source>
        <dbReference type="ARBA" id="ARBA00023015"/>
    </source>
</evidence>
<dbReference type="PANTHER" id="PTHR30055:SF229">
    <property type="entry name" value="HTH-TYPE TRANSCRIPTIONAL REPRESSOR RV1474C"/>
    <property type="match status" value="1"/>
</dbReference>
<dbReference type="EMBL" id="WEGH01000001">
    <property type="protein sequence ID" value="MQY02773.1"/>
    <property type="molecule type" value="Genomic_DNA"/>
</dbReference>
<dbReference type="InterPro" id="IPR039538">
    <property type="entry name" value="BetI_C"/>
</dbReference>
<proteinExistence type="predicted"/>
<feature type="domain" description="HTH tetR-type" evidence="6">
    <location>
        <begin position="10"/>
        <end position="70"/>
    </location>
</feature>
<dbReference type="PROSITE" id="PS01081">
    <property type="entry name" value="HTH_TETR_1"/>
    <property type="match status" value="1"/>
</dbReference>
<reference evidence="7 8" key="1">
    <citation type="submission" date="2019-10" db="EMBL/GenBank/DDBJ databases">
        <title>Actinomadura rubteroloni sp. nov. and Actinomadura macrotermitis sp. nov., isolated from the gut of fungus growing-termite Macrotermes natalensis.</title>
        <authorList>
            <person name="Benndorf R."/>
            <person name="Martin K."/>
            <person name="Kuefner M."/>
            <person name="De Beer W."/>
            <person name="Kaster A.-K."/>
            <person name="Vollmers J."/>
            <person name="Poulsen M."/>
            <person name="Beemelmanns C."/>
        </authorList>
    </citation>
    <scope>NUCLEOTIDE SEQUENCE [LARGE SCALE GENOMIC DNA]</scope>
    <source>
        <strain evidence="7 8">RB68</strain>
    </source>
</reference>
<name>A0A7K0BNP0_9ACTN</name>
<organism evidence="7 8">
    <name type="scientific">Actinomadura macrotermitis</name>
    <dbReference type="NCBI Taxonomy" id="2585200"/>
    <lineage>
        <taxon>Bacteria</taxon>
        <taxon>Bacillati</taxon>
        <taxon>Actinomycetota</taxon>
        <taxon>Actinomycetes</taxon>
        <taxon>Streptosporangiales</taxon>
        <taxon>Thermomonosporaceae</taxon>
        <taxon>Actinomadura</taxon>
    </lineage>
</organism>
<dbReference type="PRINTS" id="PR00455">
    <property type="entry name" value="HTHTETR"/>
</dbReference>
<dbReference type="Pfam" id="PF00440">
    <property type="entry name" value="TetR_N"/>
    <property type="match status" value="1"/>
</dbReference>
<dbReference type="Pfam" id="PF13977">
    <property type="entry name" value="TetR_C_6"/>
    <property type="match status" value="1"/>
</dbReference>
<feature type="DNA-binding region" description="H-T-H motif" evidence="5">
    <location>
        <begin position="33"/>
        <end position="52"/>
    </location>
</feature>
<dbReference type="OrthoDB" id="5242390at2"/>
<keyword evidence="3 5" id="KW-0238">DNA-binding</keyword>
<evidence type="ECO:0000313" key="7">
    <source>
        <dbReference type="EMBL" id="MQY02773.1"/>
    </source>
</evidence>
<evidence type="ECO:0000256" key="1">
    <source>
        <dbReference type="ARBA" id="ARBA00022491"/>
    </source>
</evidence>
<evidence type="ECO:0000256" key="5">
    <source>
        <dbReference type="PROSITE-ProRule" id="PRU00335"/>
    </source>
</evidence>
<dbReference type="RefSeq" id="WP_153530875.1">
    <property type="nucleotide sequence ID" value="NZ_WEGH01000001.1"/>
</dbReference>
<comment type="caution">
    <text evidence="7">The sequence shown here is derived from an EMBL/GenBank/DDBJ whole genome shotgun (WGS) entry which is preliminary data.</text>
</comment>
<dbReference type="InterPro" id="IPR001647">
    <property type="entry name" value="HTH_TetR"/>
</dbReference>
<gene>
    <name evidence="7" type="primary">betI_2</name>
    <name evidence="7" type="ORF">ACRB68_08080</name>
</gene>
<dbReference type="InterPro" id="IPR009057">
    <property type="entry name" value="Homeodomain-like_sf"/>
</dbReference>
<dbReference type="InterPro" id="IPR036271">
    <property type="entry name" value="Tet_transcr_reg_TetR-rel_C_sf"/>
</dbReference>
<evidence type="ECO:0000256" key="4">
    <source>
        <dbReference type="ARBA" id="ARBA00023163"/>
    </source>
</evidence>
<evidence type="ECO:0000313" key="8">
    <source>
        <dbReference type="Proteomes" id="UP000487268"/>
    </source>
</evidence>
<dbReference type="PANTHER" id="PTHR30055">
    <property type="entry name" value="HTH-TYPE TRANSCRIPTIONAL REGULATOR RUTR"/>
    <property type="match status" value="1"/>
</dbReference>
<sequence length="203" mass="22356">MPRVSEEHLERRRQQILDAARVCFIRKGLHETSMQDIFTESGLSAGAVYRYFRSKNAIIEAITLTTIGDVRALLTRLAHQDPVPPLDETIGTVCARLMELTENDGPVRLAPQAWALALYDPEVGGHVRETVIAMRDLWALYIRRLAEAGALPADTDAEAAAKALFGLMPGFLLQHLLIGDVTPEDLRHGVRALARQSTLAAPV</sequence>
<keyword evidence="8" id="KW-1185">Reference proteome</keyword>
<dbReference type="SUPFAM" id="SSF46689">
    <property type="entry name" value="Homeodomain-like"/>
    <property type="match status" value="1"/>
</dbReference>
<dbReference type="Proteomes" id="UP000487268">
    <property type="component" value="Unassembled WGS sequence"/>
</dbReference>
<dbReference type="Gene3D" id="1.10.357.10">
    <property type="entry name" value="Tetracycline Repressor, domain 2"/>
    <property type="match status" value="1"/>
</dbReference>
<evidence type="ECO:0000259" key="6">
    <source>
        <dbReference type="PROSITE" id="PS50977"/>
    </source>
</evidence>
<dbReference type="InterPro" id="IPR050109">
    <property type="entry name" value="HTH-type_TetR-like_transc_reg"/>
</dbReference>
<dbReference type="AlphaFoldDB" id="A0A7K0BNP0"/>
<dbReference type="InterPro" id="IPR023772">
    <property type="entry name" value="DNA-bd_HTH_TetR-type_CS"/>
</dbReference>
<keyword evidence="2" id="KW-0805">Transcription regulation</keyword>
<dbReference type="GO" id="GO:0003700">
    <property type="term" value="F:DNA-binding transcription factor activity"/>
    <property type="evidence" value="ECO:0007669"/>
    <property type="project" value="TreeGrafter"/>
</dbReference>
<keyword evidence="4" id="KW-0804">Transcription</keyword>
<accession>A0A7K0BNP0</accession>
<protein>
    <submittedName>
        <fullName evidence="7">HTH-type transcriptional regulator BetI</fullName>
    </submittedName>
</protein>
<dbReference type="GO" id="GO:0000976">
    <property type="term" value="F:transcription cis-regulatory region binding"/>
    <property type="evidence" value="ECO:0007669"/>
    <property type="project" value="TreeGrafter"/>
</dbReference>
<evidence type="ECO:0000256" key="3">
    <source>
        <dbReference type="ARBA" id="ARBA00023125"/>
    </source>
</evidence>